<protein>
    <submittedName>
        <fullName evidence="1">Uncharacterized protein</fullName>
    </submittedName>
</protein>
<dbReference type="EMBL" id="VSSQ01063288">
    <property type="protein sequence ID" value="MPN16347.1"/>
    <property type="molecule type" value="Genomic_DNA"/>
</dbReference>
<accession>A0A645FPJ6</accession>
<comment type="caution">
    <text evidence="1">The sequence shown here is derived from an EMBL/GenBank/DDBJ whole genome shotgun (WGS) entry which is preliminary data.</text>
</comment>
<dbReference type="AlphaFoldDB" id="A0A645FPJ6"/>
<name>A0A645FPJ6_9ZZZZ</name>
<gene>
    <name evidence="1" type="ORF">SDC9_163686</name>
</gene>
<sequence length="72" mass="7940">MSNSLLLLNINIEVAHHDNGTICPDAFLAPAELSRLHITLEYVHSILLVERHPGHLIKANNIVLANQTTLPV</sequence>
<reference evidence="1" key="1">
    <citation type="submission" date="2019-08" db="EMBL/GenBank/DDBJ databases">
        <authorList>
            <person name="Kucharzyk K."/>
            <person name="Murdoch R.W."/>
            <person name="Higgins S."/>
            <person name="Loffler F."/>
        </authorList>
    </citation>
    <scope>NUCLEOTIDE SEQUENCE</scope>
</reference>
<evidence type="ECO:0000313" key="1">
    <source>
        <dbReference type="EMBL" id="MPN16347.1"/>
    </source>
</evidence>
<proteinExistence type="predicted"/>
<organism evidence="1">
    <name type="scientific">bioreactor metagenome</name>
    <dbReference type="NCBI Taxonomy" id="1076179"/>
    <lineage>
        <taxon>unclassified sequences</taxon>
        <taxon>metagenomes</taxon>
        <taxon>ecological metagenomes</taxon>
    </lineage>
</organism>